<sequence length="289" mass="31008">MECSDRLAAYLARIGLDRAPAPDAAGLLQVQAAHRQAIPFENLDVRLGREIATDSARVFAKLVEARRGGFCFEHNRLLADMLSALGFANRLLLARVLLGNPPAATPRTHCLLLVDLGGEDWIADAGFGGAYAPPMPLCDGQEAISGDGARHRLRRIGEEGSLPGSWLLERLGPRASGDGRAQSDDAWEAQFAFDLAQVAEADLALGSHWAATHPTSRFTNVTVASLCLPDGFASLVDGELSEWRADGERQQRRLGQAADYRDVLAGRFGLDLSESEVAALPPFADRQAG</sequence>
<dbReference type="Gene3D" id="2.40.128.150">
    <property type="entry name" value="Cysteine proteinases"/>
    <property type="match status" value="1"/>
</dbReference>
<dbReference type="RefSeq" id="WP_341674619.1">
    <property type="nucleotide sequence ID" value="NZ_JBBYHV010000002.1"/>
</dbReference>
<name>A0ABU9IJ74_9SPHN</name>
<proteinExistence type="inferred from homology"/>
<dbReference type="Gene3D" id="3.30.2140.10">
    <property type="entry name" value="Arylamine N-acetyltransferase"/>
    <property type="match status" value="1"/>
</dbReference>
<dbReference type="EMBL" id="JBBYHV010000002">
    <property type="protein sequence ID" value="MEL1252084.1"/>
    <property type="molecule type" value="Genomic_DNA"/>
</dbReference>
<protein>
    <submittedName>
        <fullName evidence="3">Arylamine N-acetyltransferase</fullName>
    </submittedName>
</protein>
<dbReference type="Proteomes" id="UP001497045">
    <property type="component" value="Unassembled WGS sequence"/>
</dbReference>
<evidence type="ECO:0000256" key="1">
    <source>
        <dbReference type="ARBA" id="ARBA00006547"/>
    </source>
</evidence>
<dbReference type="Pfam" id="PF00797">
    <property type="entry name" value="Acetyltransf_2"/>
    <property type="match status" value="1"/>
</dbReference>
<organism evidence="3 4">
    <name type="scientific">Aurantiacibacter gilvus</name>
    <dbReference type="NCBI Taxonomy" id="3139141"/>
    <lineage>
        <taxon>Bacteria</taxon>
        <taxon>Pseudomonadati</taxon>
        <taxon>Pseudomonadota</taxon>
        <taxon>Alphaproteobacteria</taxon>
        <taxon>Sphingomonadales</taxon>
        <taxon>Erythrobacteraceae</taxon>
        <taxon>Aurantiacibacter</taxon>
    </lineage>
</organism>
<gene>
    <name evidence="3" type="ORF">AAEO60_15510</name>
</gene>
<dbReference type="InterPro" id="IPR038765">
    <property type="entry name" value="Papain-like_cys_pep_sf"/>
</dbReference>
<dbReference type="PANTHER" id="PTHR11786:SF0">
    <property type="entry name" value="ARYLAMINE N-ACETYLTRANSFERASE 4-RELATED"/>
    <property type="match status" value="1"/>
</dbReference>
<dbReference type="InterPro" id="IPR001447">
    <property type="entry name" value="Arylamine_N-AcTrfase"/>
</dbReference>
<evidence type="ECO:0000313" key="4">
    <source>
        <dbReference type="Proteomes" id="UP001497045"/>
    </source>
</evidence>
<dbReference type="SUPFAM" id="SSF54001">
    <property type="entry name" value="Cysteine proteinases"/>
    <property type="match status" value="1"/>
</dbReference>
<reference evidence="3 4" key="1">
    <citation type="submission" date="2024-04" db="EMBL/GenBank/DDBJ databases">
        <title>Aurantiacibacter sp. DGU6 16S ribosomal RNA gene Genome sequencing and assembly.</title>
        <authorList>
            <person name="Park S."/>
        </authorList>
    </citation>
    <scope>NUCLEOTIDE SEQUENCE [LARGE SCALE GENOMIC DNA]</scope>
    <source>
        <strain evidence="3 4">DGU6</strain>
    </source>
</reference>
<evidence type="ECO:0000313" key="3">
    <source>
        <dbReference type="EMBL" id="MEL1252084.1"/>
    </source>
</evidence>
<comment type="similarity">
    <text evidence="1 2">Belongs to the arylamine N-acetyltransferase family.</text>
</comment>
<comment type="caution">
    <text evidence="3">The sequence shown here is derived from an EMBL/GenBank/DDBJ whole genome shotgun (WGS) entry which is preliminary data.</text>
</comment>
<keyword evidence="4" id="KW-1185">Reference proteome</keyword>
<dbReference type="PRINTS" id="PR01543">
    <property type="entry name" value="ANATRNSFRASE"/>
</dbReference>
<evidence type="ECO:0000256" key="2">
    <source>
        <dbReference type="RuleBase" id="RU003452"/>
    </source>
</evidence>
<accession>A0ABU9IJ74</accession>
<dbReference type="PANTHER" id="PTHR11786">
    <property type="entry name" value="N-HYDROXYARYLAMINE O-ACETYLTRANSFERASE"/>
    <property type="match status" value="1"/>
</dbReference>